<gene>
    <name evidence="3" type="ORF">GCM10011575_45080</name>
</gene>
<evidence type="ECO:0000256" key="1">
    <source>
        <dbReference type="SAM" id="MobiDB-lite"/>
    </source>
</evidence>
<accession>A0A917SHT9</accession>
<keyword evidence="2" id="KW-0472">Membrane</keyword>
<protein>
    <submittedName>
        <fullName evidence="3">Integral membrane regulatory protein</fullName>
    </submittedName>
</protein>
<feature type="region of interest" description="Disordered" evidence="1">
    <location>
        <begin position="1"/>
        <end position="24"/>
    </location>
</feature>
<dbReference type="Proteomes" id="UP000613840">
    <property type="component" value="Unassembled WGS sequence"/>
</dbReference>
<keyword evidence="4" id="KW-1185">Reference proteome</keyword>
<keyword evidence="2" id="KW-1133">Transmembrane helix</keyword>
<dbReference type="PANTHER" id="PTHR43685:SF3">
    <property type="entry name" value="SLR2126 PROTEIN"/>
    <property type="match status" value="1"/>
</dbReference>
<dbReference type="RefSeq" id="WP_188898088.1">
    <property type="nucleotide sequence ID" value="NZ_BMMZ01000017.1"/>
</dbReference>
<organism evidence="3 4">
    <name type="scientific">Microlunatus endophyticus</name>
    <dbReference type="NCBI Taxonomy" id="1716077"/>
    <lineage>
        <taxon>Bacteria</taxon>
        <taxon>Bacillati</taxon>
        <taxon>Actinomycetota</taxon>
        <taxon>Actinomycetes</taxon>
        <taxon>Propionibacteriales</taxon>
        <taxon>Propionibacteriaceae</taxon>
        <taxon>Microlunatus</taxon>
    </lineage>
</organism>
<evidence type="ECO:0000313" key="4">
    <source>
        <dbReference type="Proteomes" id="UP000613840"/>
    </source>
</evidence>
<feature type="transmembrane region" description="Helical" evidence="2">
    <location>
        <begin position="596"/>
        <end position="616"/>
    </location>
</feature>
<feature type="transmembrane region" description="Helical" evidence="2">
    <location>
        <begin position="755"/>
        <end position="778"/>
    </location>
</feature>
<evidence type="ECO:0000256" key="2">
    <source>
        <dbReference type="SAM" id="Phobius"/>
    </source>
</evidence>
<feature type="transmembrane region" description="Helical" evidence="2">
    <location>
        <begin position="830"/>
        <end position="849"/>
    </location>
</feature>
<comment type="caution">
    <text evidence="3">The sequence shown here is derived from an EMBL/GenBank/DDBJ whole genome shotgun (WGS) entry which is preliminary data.</text>
</comment>
<name>A0A917SHT9_9ACTN</name>
<dbReference type="PANTHER" id="PTHR43685">
    <property type="entry name" value="GLYCOSYLTRANSFERASE"/>
    <property type="match status" value="1"/>
</dbReference>
<feature type="transmembrane region" description="Helical" evidence="2">
    <location>
        <begin position="790"/>
        <end position="810"/>
    </location>
</feature>
<dbReference type="Pfam" id="PF13641">
    <property type="entry name" value="Glyco_tranf_2_3"/>
    <property type="match status" value="1"/>
</dbReference>
<feature type="transmembrane region" description="Helical" evidence="2">
    <location>
        <begin position="668"/>
        <end position="686"/>
    </location>
</feature>
<dbReference type="SUPFAM" id="SSF53448">
    <property type="entry name" value="Nucleotide-diphospho-sugar transferases"/>
    <property type="match status" value="1"/>
</dbReference>
<reference evidence="3" key="2">
    <citation type="submission" date="2020-09" db="EMBL/GenBank/DDBJ databases">
        <authorList>
            <person name="Sun Q."/>
            <person name="Zhou Y."/>
        </authorList>
    </citation>
    <scope>NUCLEOTIDE SEQUENCE</scope>
    <source>
        <strain evidence="3">CGMCC 4.7306</strain>
    </source>
</reference>
<sequence>MDDSVAPGTHPDRSADPGDTTFLPRVTAPLLDRPVAGPPAAVASGVDLLDPDDPWAWASVEDQPVIIDISHCRVTAVLVSQNAGRWLAETLTALAGLTRRPDRVIAIDNESTDNTLDLLDDAIQRREIDAVYLGRHGYGYGDAIRSALSQDAVAHPETAAAVGPHDWLWLLHDDAAPAPEALAQLLGHVVSDPTIDITGPKLLRPRRRHRPYQISEIGVSISSSGRRHLGLDTGEIDQGQRDQPARRLAVSSCAMLVRRSVWDELGGFDPAMPGFRDGVEFGWRAQLAGHKVLTTPASAVVHRQVGRAGLRPSGVGGSSPEKIDREFGMALVAAHAPAARLPFVWLRLVLGSVLRAIVYLIGKAPGRAGAELAAARSFVRHPRRISRMRHRIRSGRITPRGRAVVERLRPGRFTGIKAAVDVLTTAIGNRYVEIAGTEPEAASLDELTSDELPSSPDERRSNPWFSPIVITVVLSVITSVVAARRVIGLGSLAGPQLLPITTDLGRLWHNFLDAIPGAPHTTTAPWTGLVAAASTIFFGQPEWLVTVLLVGTVPLALLSVYPLIRRTIDDRRVRLWVAVSYALLPVLLGGSNQGRLVLSVAAIMLPVLAIAGRALVLRRAGYPEAWRGGWGAGVALTVLGAFVPALILIAALTAVVAAFTVARTPRKIGRLVIAIGVPVVILSPWWPTIFSSWGRLLTGPDPALEPTAVPGSAVFFLFGRDGGAGLPPLWVGLIIFGSFWAVGLVGLLRGYRRRAVIAGWLIGLVCLAVAVGLSRLLVEVPPAGVQTRPYVGIYLLTAFGALILAGGIGVDGYTKDLGQQSFSVVQPLSVLAGVLAAVICMGGAGWWVLDGMAGPIHRTQLAAIPSYIVDEQTGPNQVRTLAIDLHGSQADYSVIQGDQSRLGDPERGDSFGGSQAARNEAAGVVARLVSGSGDTDLASDLADLGINYVWVSGANDDVRSRITNTPGLAPASGSASGAVWQLSQPTSRVRLVSGQQVTRLGSDPDGVRIPASSLQRVLRLGVPVDPRWQATLDGRPLTPLRDGNWQQSFTVPAAGGVLRYHLDSPIPWLPLGQGIALLITLVLAAPGIRRPEVRDPVQVARRVAAVGPNGRLQLSDSMIMTELNDLTGLTMTGGLITTSDGVTTSTGGTSGENLLGTTTLESLRRGEAPVESGQTGPWKGAS</sequence>
<dbReference type="AlphaFoldDB" id="A0A917SHT9"/>
<reference evidence="3" key="1">
    <citation type="journal article" date="2014" name="Int. J. Syst. Evol. Microbiol.">
        <title>Complete genome sequence of Corynebacterium casei LMG S-19264T (=DSM 44701T), isolated from a smear-ripened cheese.</title>
        <authorList>
            <consortium name="US DOE Joint Genome Institute (JGI-PGF)"/>
            <person name="Walter F."/>
            <person name="Albersmeier A."/>
            <person name="Kalinowski J."/>
            <person name="Ruckert C."/>
        </authorList>
    </citation>
    <scope>NUCLEOTIDE SEQUENCE</scope>
    <source>
        <strain evidence="3">CGMCC 4.7306</strain>
    </source>
</reference>
<dbReference type="InterPro" id="IPR029044">
    <property type="entry name" value="Nucleotide-diphossugar_trans"/>
</dbReference>
<evidence type="ECO:0000313" key="3">
    <source>
        <dbReference type="EMBL" id="GGL81785.1"/>
    </source>
</evidence>
<dbReference type="Gene3D" id="3.90.550.10">
    <property type="entry name" value="Spore Coat Polysaccharide Biosynthesis Protein SpsA, Chain A"/>
    <property type="match status" value="1"/>
</dbReference>
<dbReference type="EMBL" id="BMMZ01000017">
    <property type="protein sequence ID" value="GGL81785.1"/>
    <property type="molecule type" value="Genomic_DNA"/>
</dbReference>
<proteinExistence type="predicted"/>
<feature type="region of interest" description="Disordered" evidence="1">
    <location>
        <begin position="1163"/>
        <end position="1182"/>
    </location>
</feature>
<feature type="transmembrane region" description="Helical" evidence="2">
    <location>
        <begin position="543"/>
        <end position="561"/>
    </location>
</feature>
<feature type="transmembrane region" description="Helical" evidence="2">
    <location>
        <begin position="636"/>
        <end position="661"/>
    </location>
</feature>
<keyword evidence="2" id="KW-0812">Transmembrane</keyword>
<feature type="transmembrane region" description="Helical" evidence="2">
    <location>
        <begin position="729"/>
        <end position="748"/>
    </location>
</feature>
<dbReference type="InterPro" id="IPR050834">
    <property type="entry name" value="Glycosyltransf_2"/>
</dbReference>